<feature type="domain" description="Retrotransposon gag" evidence="1">
    <location>
        <begin position="57"/>
        <end position="146"/>
    </location>
</feature>
<reference evidence="2 4" key="1">
    <citation type="journal article" date="2019" name="Sci. Rep.">
        <title>Orb-weaving spider Araneus ventricosus genome elucidates the spidroin gene catalogue.</title>
        <authorList>
            <person name="Kono N."/>
            <person name="Nakamura H."/>
            <person name="Ohtoshi R."/>
            <person name="Moran D.A.P."/>
            <person name="Shinohara A."/>
            <person name="Yoshida Y."/>
            <person name="Fujiwara M."/>
            <person name="Mori M."/>
            <person name="Tomita M."/>
            <person name="Arakawa K."/>
        </authorList>
    </citation>
    <scope>NUCLEOTIDE SEQUENCE [LARGE SCALE GENOMIC DNA]</scope>
</reference>
<dbReference type="Proteomes" id="UP000499080">
    <property type="component" value="Unassembled WGS sequence"/>
</dbReference>
<dbReference type="Pfam" id="PF03732">
    <property type="entry name" value="Retrotrans_gag"/>
    <property type="match status" value="1"/>
</dbReference>
<organism evidence="2 4">
    <name type="scientific">Araneus ventricosus</name>
    <name type="common">Orbweaver spider</name>
    <name type="synonym">Epeira ventricosa</name>
    <dbReference type="NCBI Taxonomy" id="182803"/>
    <lineage>
        <taxon>Eukaryota</taxon>
        <taxon>Metazoa</taxon>
        <taxon>Ecdysozoa</taxon>
        <taxon>Arthropoda</taxon>
        <taxon>Chelicerata</taxon>
        <taxon>Arachnida</taxon>
        <taxon>Araneae</taxon>
        <taxon>Araneomorphae</taxon>
        <taxon>Entelegynae</taxon>
        <taxon>Araneoidea</taxon>
        <taxon>Araneidae</taxon>
        <taxon>Araneus</taxon>
    </lineage>
</organism>
<dbReference type="EMBL" id="BGPR01110591">
    <property type="protein sequence ID" value="GBM89551.1"/>
    <property type="molecule type" value="Genomic_DNA"/>
</dbReference>
<sequence>MAKMDTKPIVMSLNHQLRSPSIFRGETGEDPSKWLTEYDRVAKFNKWDEMMCLANVYFFLDGTAKQWYINNEDIVGSWDIFKTELSGFFGERQKYTRKAEEQLKHRAQLSGESTQAYIQSVLGLCREVNPSMPEGEKVSHLMKGIAEDIYQALLAKDIATTAAFIKWCNYIEDMRQKRVGRRKFERLPNVVPVAAVEDEPDLVSLIRKIVREEVHRLTARTEEPPFAHTQLLEEIVQDEVERALAPVSVKPTETR</sequence>
<protein>
    <recommendedName>
        <fullName evidence="1">Retrotransposon gag domain-containing protein</fullName>
    </recommendedName>
</protein>
<evidence type="ECO:0000259" key="1">
    <source>
        <dbReference type="Pfam" id="PF03732"/>
    </source>
</evidence>
<evidence type="ECO:0000313" key="2">
    <source>
        <dbReference type="EMBL" id="GBM89539.1"/>
    </source>
</evidence>
<dbReference type="AlphaFoldDB" id="A0A4Y2JJC3"/>
<keyword evidence="4" id="KW-1185">Reference proteome</keyword>
<proteinExistence type="predicted"/>
<dbReference type="OrthoDB" id="6773043at2759"/>
<dbReference type="EMBL" id="BGPR01110590">
    <property type="protein sequence ID" value="GBM89539.1"/>
    <property type="molecule type" value="Genomic_DNA"/>
</dbReference>
<accession>A0A4Y2JJC3</accession>
<comment type="caution">
    <text evidence="2">The sequence shown here is derived from an EMBL/GenBank/DDBJ whole genome shotgun (WGS) entry which is preliminary data.</text>
</comment>
<name>A0A4Y2JJC3_ARAVE</name>
<dbReference type="InterPro" id="IPR005162">
    <property type="entry name" value="Retrotrans_gag_dom"/>
</dbReference>
<evidence type="ECO:0000313" key="3">
    <source>
        <dbReference type="EMBL" id="GBM89551.1"/>
    </source>
</evidence>
<evidence type="ECO:0000313" key="4">
    <source>
        <dbReference type="Proteomes" id="UP000499080"/>
    </source>
</evidence>
<dbReference type="PANTHER" id="PTHR33194:SF4">
    <property type="entry name" value="CCHC-TYPE DOMAIN-CONTAINING PROTEIN"/>
    <property type="match status" value="1"/>
</dbReference>
<dbReference type="PANTHER" id="PTHR33194">
    <property type="entry name" value="ZINC KNUCKLE DOMAINCONTAINING PROTEIN"/>
    <property type="match status" value="1"/>
</dbReference>
<gene>
    <name evidence="2" type="ORF">AVEN_258062_1</name>
    <name evidence="3" type="ORF">AVEN_258286_1</name>
</gene>